<protein>
    <submittedName>
        <fullName evidence="1">DNA-binding beta-propeller fold protein YncE</fullName>
    </submittedName>
</protein>
<evidence type="ECO:0000313" key="1">
    <source>
        <dbReference type="EMBL" id="SFR76972.1"/>
    </source>
</evidence>
<accession>A0A1I6JDF9</accession>
<dbReference type="AlphaFoldDB" id="A0A1I6JDF9"/>
<organism evidence="1 2">
    <name type="scientific">Maribacter stanieri</name>
    <dbReference type="NCBI Taxonomy" id="440514"/>
    <lineage>
        <taxon>Bacteria</taxon>
        <taxon>Pseudomonadati</taxon>
        <taxon>Bacteroidota</taxon>
        <taxon>Flavobacteriia</taxon>
        <taxon>Flavobacteriales</taxon>
        <taxon>Flavobacteriaceae</taxon>
        <taxon>Maribacter</taxon>
    </lineage>
</organism>
<dbReference type="Proteomes" id="UP000199462">
    <property type="component" value="Unassembled WGS sequence"/>
</dbReference>
<dbReference type="InterPro" id="IPR003961">
    <property type="entry name" value="FN3_dom"/>
</dbReference>
<reference evidence="2" key="1">
    <citation type="submission" date="2016-10" db="EMBL/GenBank/DDBJ databases">
        <authorList>
            <person name="Varghese N."/>
            <person name="Submissions S."/>
        </authorList>
    </citation>
    <scope>NUCLEOTIDE SEQUENCE [LARGE SCALE GENOMIC DNA]</scope>
    <source>
        <strain evidence="2">DSM 19891</strain>
    </source>
</reference>
<dbReference type="STRING" id="440514.SAMN04488010_2615"/>
<dbReference type="SUPFAM" id="SSF63825">
    <property type="entry name" value="YWTD domain"/>
    <property type="match status" value="1"/>
</dbReference>
<dbReference type="PANTHER" id="PTHR47197">
    <property type="entry name" value="PROTEIN NIRF"/>
    <property type="match status" value="1"/>
</dbReference>
<proteinExistence type="predicted"/>
<dbReference type="Gene3D" id="2.120.10.30">
    <property type="entry name" value="TolB, C-terminal domain"/>
    <property type="match status" value="1"/>
</dbReference>
<gene>
    <name evidence="1" type="ORF">SAMN04488010_2615</name>
</gene>
<keyword evidence="2" id="KW-1185">Reference proteome</keyword>
<dbReference type="SUPFAM" id="SSF49265">
    <property type="entry name" value="Fibronectin type III"/>
    <property type="match status" value="1"/>
</dbReference>
<dbReference type="GO" id="GO:0003677">
    <property type="term" value="F:DNA binding"/>
    <property type="evidence" value="ECO:0007669"/>
    <property type="project" value="UniProtKB-KW"/>
</dbReference>
<keyword evidence="1" id="KW-0238">DNA-binding</keyword>
<dbReference type="InterPro" id="IPR051200">
    <property type="entry name" value="Host-pathogen_enzymatic-act"/>
</dbReference>
<dbReference type="InterPro" id="IPR011042">
    <property type="entry name" value="6-blade_b-propeller_TolB-like"/>
</dbReference>
<sequence length="386" mass="41858">MRKNIIFFIITAKFLLISSCGGDNVDNEEVIVTPTNQAPNTFLLLTVNDQSKNIDLKPTLTWDASTDPDNDPISYDLLLDNNSNPNTIIASNIEGTKFTFDSFLQSEEVYYWKVIANDGNGNSTESSVFSFTTIDLFTITDVTTDLLSPVGLAFNGDDLYYSEVDGYKVSKVNVSEENPIATDVLTELITGRLAFSGSELYISQPQANLLSKTDISVATPIISPVILGSNGPTALAFNGNELYVAAPDVNKIRKLNISSTTPAFIDVLQLEFGPRPDGLLLNGNDLYIALRVGNKIVKIDISEKEPVLINVATGLSGPTALALDGDILYIAEYEGNKISKIDVSSNSTTVTDVKSGLSGPRELALYGNELYIAEYDGNRISKINVH</sequence>
<dbReference type="InterPro" id="IPR036116">
    <property type="entry name" value="FN3_sf"/>
</dbReference>
<name>A0A1I6JDF9_9FLAO</name>
<dbReference type="CDD" id="cd00063">
    <property type="entry name" value="FN3"/>
    <property type="match status" value="1"/>
</dbReference>
<dbReference type="Gene3D" id="2.60.40.10">
    <property type="entry name" value="Immunoglobulins"/>
    <property type="match status" value="1"/>
</dbReference>
<dbReference type="InterPro" id="IPR013783">
    <property type="entry name" value="Ig-like_fold"/>
</dbReference>
<dbReference type="PANTHER" id="PTHR47197:SF3">
    <property type="entry name" value="DIHYDRO-HEME D1 DEHYDROGENASE"/>
    <property type="match status" value="1"/>
</dbReference>
<evidence type="ECO:0000313" key="2">
    <source>
        <dbReference type="Proteomes" id="UP000199462"/>
    </source>
</evidence>
<dbReference type="EMBL" id="FOYX01000002">
    <property type="protein sequence ID" value="SFR76972.1"/>
    <property type="molecule type" value="Genomic_DNA"/>
</dbReference>